<evidence type="ECO:0000256" key="2">
    <source>
        <dbReference type="ARBA" id="ARBA00011838"/>
    </source>
</evidence>
<protein>
    <recommendedName>
        <fullName evidence="5">Large ribosomal subunit protein uL30</fullName>
    </recommendedName>
</protein>
<feature type="domain" description="Large ribosomal subunit protein uL30-like ferredoxin-like fold" evidence="6">
    <location>
        <begin position="4"/>
        <end position="54"/>
    </location>
</feature>
<dbReference type="Proteomes" id="UP000092967">
    <property type="component" value="Chromosome"/>
</dbReference>
<dbReference type="CDD" id="cd01658">
    <property type="entry name" value="Ribosomal_L30"/>
    <property type="match status" value="1"/>
</dbReference>
<evidence type="ECO:0000256" key="3">
    <source>
        <dbReference type="ARBA" id="ARBA00022980"/>
    </source>
</evidence>
<proteinExistence type="inferred from homology"/>
<comment type="subunit">
    <text evidence="2 5">Part of the 50S ribosomal subunit.</text>
</comment>
<dbReference type="GO" id="GO:0006412">
    <property type="term" value="P:translation"/>
    <property type="evidence" value="ECO:0007669"/>
    <property type="project" value="UniProtKB-UniRule"/>
</dbReference>
<dbReference type="STRING" id="1790137.AXE80_11410"/>
<evidence type="ECO:0000256" key="5">
    <source>
        <dbReference type="HAMAP-Rule" id="MF_01371"/>
    </source>
</evidence>
<dbReference type="Pfam" id="PF00327">
    <property type="entry name" value="Ribosomal_L30"/>
    <property type="match status" value="1"/>
</dbReference>
<dbReference type="KEGG" id="wfu:AXE80_11410"/>
<evidence type="ECO:0000313" key="7">
    <source>
        <dbReference type="EMBL" id="ANW96851.1"/>
    </source>
</evidence>
<dbReference type="EMBL" id="CP014224">
    <property type="protein sequence ID" value="ANW96851.1"/>
    <property type="molecule type" value="Genomic_DNA"/>
</dbReference>
<dbReference type="FunFam" id="3.30.1390.20:FF:000001">
    <property type="entry name" value="50S ribosomal protein L30"/>
    <property type="match status" value="1"/>
</dbReference>
<evidence type="ECO:0000259" key="6">
    <source>
        <dbReference type="Pfam" id="PF00327"/>
    </source>
</evidence>
<evidence type="ECO:0000256" key="1">
    <source>
        <dbReference type="ARBA" id="ARBA00007594"/>
    </source>
</evidence>
<reference evidence="7 8" key="1">
    <citation type="submission" date="2016-02" db="EMBL/GenBank/DDBJ databases">
        <authorList>
            <person name="Wen L."/>
            <person name="He K."/>
            <person name="Yang H."/>
        </authorList>
    </citation>
    <scope>NUCLEOTIDE SEQUENCE [LARGE SCALE GENOMIC DNA]</scope>
    <source>
        <strain evidence="7 8">CZ1127</strain>
    </source>
</reference>
<keyword evidence="3 5" id="KW-0689">Ribosomal protein</keyword>
<sequence length="60" mass="6651">MGKIKITQVKSQINRTQVQKRTLEALGLSRIGKTVEHDASPAIVGMVNKVKHLISVEEIK</sequence>
<dbReference type="InterPro" id="IPR016082">
    <property type="entry name" value="Ribosomal_uL30_ferredoxin-like"/>
</dbReference>
<dbReference type="HAMAP" id="MF_01371_B">
    <property type="entry name" value="Ribosomal_uL30_B"/>
    <property type="match status" value="1"/>
</dbReference>
<dbReference type="InterPro" id="IPR005996">
    <property type="entry name" value="Ribosomal_uL30_bac-type"/>
</dbReference>
<dbReference type="PIRSF" id="PIRSF002211">
    <property type="entry name" value="Ribosomal_L30_bac-type"/>
    <property type="match status" value="1"/>
</dbReference>
<comment type="similarity">
    <text evidence="1 5">Belongs to the universal ribosomal protein uL30 family.</text>
</comment>
<dbReference type="GO" id="GO:0022625">
    <property type="term" value="C:cytosolic large ribosomal subunit"/>
    <property type="evidence" value="ECO:0007669"/>
    <property type="project" value="TreeGrafter"/>
</dbReference>
<evidence type="ECO:0000256" key="4">
    <source>
        <dbReference type="ARBA" id="ARBA00023274"/>
    </source>
</evidence>
<dbReference type="PANTHER" id="PTHR15892:SF2">
    <property type="entry name" value="LARGE RIBOSOMAL SUBUNIT PROTEIN UL30M"/>
    <property type="match status" value="1"/>
</dbReference>
<keyword evidence="8" id="KW-1185">Reference proteome</keyword>
<dbReference type="Gene3D" id="3.30.1390.20">
    <property type="entry name" value="Ribosomal protein L30, ferredoxin-like fold domain"/>
    <property type="match status" value="1"/>
</dbReference>
<organism evidence="7 8">
    <name type="scientific">Wenyingzhuangia fucanilytica</name>
    <dbReference type="NCBI Taxonomy" id="1790137"/>
    <lineage>
        <taxon>Bacteria</taxon>
        <taxon>Pseudomonadati</taxon>
        <taxon>Bacteroidota</taxon>
        <taxon>Flavobacteriia</taxon>
        <taxon>Flavobacteriales</taxon>
        <taxon>Flavobacteriaceae</taxon>
        <taxon>Wenyingzhuangia</taxon>
    </lineage>
</organism>
<dbReference type="AlphaFoldDB" id="A0A1B1Y7U2"/>
<name>A0A1B1Y7U2_9FLAO</name>
<gene>
    <name evidence="5" type="primary">rpmD</name>
    <name evidence="7" type="ORF">AXE80_11410</name>
</gene>
<dbReference type="SUPFAM" id="SSF55129">
    <property type="entry name" value="Ribosomal protein L30p/L7e"/>
    <property type="match status" value="1"/>
</dbReference>
<dbReference type="RefSeq" id="WP_068827426.1">
    <property type="nucleotide sequence ID" value="NZ_CP014224.1"/>
</dbReference>
<dbReference type="NCBIfam" id="TIGR01308">
    <property type="entry name" value="rpmD_bact"/>
    <property type="match status" value="1"/>
</dbReference>
<keyword evidence="4 5" id="KW-0687">Ribonucleoprotein</keyword>
<dbReference type="InterPro" id="IPR036919">
    <property type="entry name" value="Ribo_uL30_ferredoxin-like_sf"/>
</dbReference>
<dbReference type="OrthoDB" id="9812790at2"/>
<dbReference type="PANTHER" id="PTHR15892">
    <property type="entry name" value="MITOCHONDRIAL RIBOSOMAL PROTEIN L30"/>
    <property type="match status" value="1"/>
</dbReference>
<dbReference type="GO" id="GO:0003735">
    <property type="term" value="F:structural constituent of ribosome"/>
    <property type="evidence" value="ECO:0007669"/>
    <property type="project" value="InterPro"/>
</dbReference>
<evidence type="ECO:0000313" key="8">
    <source>
        <dbReference type="Proteomes" id="UP000092967"/>
    </source>
</evidence>
<accession>A0A1B1Y7U2</accession>